<proteinExistence type="predicted"/>
<name>A0AAW7IG66_9GAMM</name>
<accession>A0AAW7IG66</accession>
<dbReference type="Proteomes" id="UP001168216">
    <property type="component" value="Unassembled WGS sequence"/>
</dbReference>
<protein>
    <submittedName>
        <fullName evidence="1">Uncharacterized protein</fullName>
    </submittedName>
</protein>
<dbReference type="AlphaFoldDB" id="A0AAW7IG66"/>
<comment type="caution">
    <text evidence="1">The sequence shown here is derived from an EMBL/GenBank/DDBJ whole genome shotgun (WGS) entry which is preliminary data.</text>
</comment>
<dbReference type="Pfam" id="PF20383">
    <property type="entry name" value="DUF6678"/>
    <property type="match status" value="1"/>
</dbReference>
<evidence type="ECO:0000313" key="2">
    <source>
        <dbReference type="Proteomes" id="UP001168216"/>
    </source>
</evidence>
<evidence type="ECO:0000313" key="1">
    <source>
        <dbReference type="EMBL" id="MDM5142512.1"/>
    </source>
</evidence>
<dbReference type="EMBL" id="JAOPLV010000017">
    <property type="protein sequence ID" value="MDM5142512.1"/>
    <property type="molecule type" value="Genomic_DNA"/>
</dbReference>
<organism evidence="1 2">
    <name type="scientific">Aeromonas bestiarum</name>
    <dbReference type="NCBI Taxonomy" id="105751"/>
    <lineage>
        <taxon>Bacteria</taxon>
        <taxon>Pseudomonadati</taxon>
        <taxon>Pseudomonadota</taxon>
        <taxon>Gammaproteobacteria</taxon>
        <taxon>Aeromonadales</taxon>
        <taxon>Aeromonadaceae</taxon>
        <taxon>Aeromonas</taxon>
    </lineage>
</organism>
<gene>
    <name evidence="1" type="ORF">OB959_22425</name>
</gene>
<sequence length="120" mass="14094">MMELVRLMNTTRWEEIRLGMYALGALSPRWRVQDLHSRYLSDWDGEWFYHFKAGGYEHIELLEVDTTSPEQTAAVQDVLLQVRVPGERIGNVFRVYGYAPLGKPMDYLELTSNWTPMREP</sequence>
<dbReference type="RefSeq" id="WP_290023109.1">
    <property type="nucleotide sequence ID" value="NZ_JAOPLV010000017.1"/>
</dbReference>
<reference evidence="1" key="1">
    <citation type="submission" date="2023-08" db="EMBL/GenBank/DDBJ databases">
        <title>WGS of Aeromonas isolates.</title>
        <authorList>
            <person name="Lee H."/>
        </authorList>
    </citation>
    <scope>NUCLEOTIDE SEQUENCE</scope>
    <source>
        <strain evidence="1">SL22</strain>
    </source>
</reference>
<dbReference type="InterPro" id="IPR046500">
    <property type="entry name" value="DUF6678"/>
</dbReference>